<organism evidence="3 4">
    <name type="scientific">Lysinibacillus odysseyi 34hs-1 = NBRC 100172</name>
    <dbReference type="NCBI Taxonomy" id="1220589"/>
    <lineage>
        <taxon>Bacteria</taxon>
        <taxon>Bacillati</taxon>
        <taxon>Bacillota</taxon>
        <taxon>Bacilli</taxon>
        <taxon>Bacillales</taxon>
        <taxon>Bacillaceae</taxon>
        <taxon>Lysinibacillus</taxon>
    </lineage>
</organism>
<comment type="caution">
    <text evidence="3">The sequence shown here is derived from an EMBL/GenBank/DDBJ whole genome shotgun (WGS) entry which is preliminary data.</text>
</comment>
<evidence type="ECO:0008006" key="5">
    <source>
        <dbReference type="Google" id="ProtNLM"/>
    </source>
</evidence>
<feature type="compositionally biased region" description="Low complexity" evidence="1">
    <location>
        <begin position="97"/>
        <end position="123"/>
    </location>
</feature>
<feature type="transmembrane region" description="Helical" evidence="2">
    <location>
        <begin position="7"/>
        <end position="34"/>
    </location>
</feature>
<feature type="region of interest" description="Disordered" evidence="1">
    <location>
        <begin position="90"/>
        <end position="123"/>
    </location>
</feature>
<accession>A0A0A3IN31</accession>
<evidence type="ECO:0000313" key="4">
    <source>
        <dbReference type="Proteomes" id="UP000030437"/>
    </source>
</evidence>
<dbReference type="InterPro" id="IPR007211">
    <property type="entry name" value="DUF378"/>
</dbReference>
<keyword evidence="2" id="KW-1133">Transmembrane helix</keyword>
<dbReference type="RefSeq" id="WP_036152819.1">
    <property type="nucleotide sequence ID" value="NZ_AVCX01000009.1"/>
</dbReference>
<gene>
    <name evidence="3" type="ORF">CD32_07100</name>
</gene>
<evidence type="ECO:0000256" key="1">
    <source>
        <dbReference type="SAM" id="MobiDB-lite"/>
    </source>
</evidence>
<evidence type="ECO:0000313" key="3">
    <source>
        <dbReference type="EMBL" id="KGR86156.1"/>
    </source>
</evidence>
<sequence length="123" mass="13355">MGSLYRTALVIAIIGAVNWGLIGFFQFDLVATLFGGTDSALSRIIYGIVGIAGLVCIPLLAKPLAEAEASNASTNSTYRGANYQTEFAEEDEFSDTNFNSNPNYQNNNNSAYKQNNNQNKSDR</sequence>
<dbReference type="Proteomes" id="UP000030437">
    <property type="component" value="Unassembled WGS sequence"/>
</dbReference>
<keyword evidence="2" id="KW-0812">Transmembrane</keyword>
<dbReference type="PANTHER" id="PTHR37304:SF1">
    <property type="entry name" value="MEMBRANE PROTEIN"/>
    <property type="match status" value="1"/>
</dbReference>
<reference evidence="3 4" key="1">
    <citation type="submission" date="2014-02" db="EMBL/GenBank/DDBJ databases">
        <title>Draft genome sequence of Lysinibacillus odysseyi NBRC 100172.</title>
        <authorList>
            <person name="Zhang F."/>
            <person name="Wang G."/>
            <person name="Zhang L."/>
        </authorList>
    </citation>
    <scope>NUCLEOTIDE SEQUENCE [LARGE SCALE GENOMIC DNA]</scope>
    <source>
        <strain evidence="3 4">NBRC 100172</strain>
    </source>
</reference>
<dbReference type="OrthoDB" id="9812136at2"/>
<proteinExistence type="predicted"/>
<protein>
    <recommendedName>
        <fullName evidence="5">DUF378 domain-containing protein</fullName>
    </recommendedName>
</protein>
<dbReference type="eggNOG" id="COG2155">
    <property type="taxonomic scope" value="Bacteria"/>
</dbReference>
<keyword evidence="2" id="KW-0472">Membrane</keyword>
<evidence type="ECO:0000256" key="2">
    <source>
        <dbReference type="SAM" id="Phobius"/>
    </source>
</evidence>
<dbReference type="AlphaFoldDB" id="A0A0A3IN31"/>
<dbReference type="EMBL" id="JPVP01000052">
    <property type="protein sequence ID" value="KGR86156.1"/>
    <property type="molecule type" value="Genomic_DNA"/>
</dbReference>
<dbReference type="PANTHER" id="PTHR37304">
    <property type="entry name" value="MEMBRANE PROTEIN-RELATED"/>
    <property type="match status" value="1"/>
</dbReference>
<dbReference type="Pfam" id="PF04070">
    <property type="entry name" value="DUF378"/>
    <property type="match status" value="1"/>
</dbReference>
<name>A0A0A3IN31_9BACI</name>
<keyword evidence="4" id="KW-1185">Reference proteome</keyword>
<feature type="transmembrane region" description="Helical" evidence="2">
    <location>
        <begin position="40"/>
        <end position="61"/>
    </location>
</feature>
<dbReference type="STRING" id="1220589.CD32_07100"/>